<sequence length="341" mass="36506">MTSCLHLLTLAFRIALSLEADRIQVLYPDVDTPFEDEFDAVNRLLPYHILQQPKEDLDAINNPKGKSKAVEEIQDTKLSIECHKRHVKLQERFRKARIASGKHPSPTPQAICLERLALESDRHETSNIDQALSAARSELDKLQRANILATMKTSKPATTTQTPAASSAPAYSYSNHTFSVSPAPTYNQFYNSYTYSYGQNGSTPYSANSSVPAFSVQNPTASSAPATKTQFSLPVRQPAAGSSISPPASVAIPLQVPVTLLPSLQTIGILPVPKASLPPPSEPQPAAVLIGTTNNGTMLSLEINAALLQGPQMSGLAVLLSDLVKTSGNNNPPANGTQGNS</sequence>
<evidence type="ECO:0000259" key="3">
    <source>
        <dbReference type="Pfam" id="PF15249"/>
    </source>
</evidence>
<evidence type="ECO:0000256" key="2">
    <source>
        <dbReference type="SAM" id="SignalP"/>
    </source>
</evidence>
<keyword evidence="2" id="KW-0732">Signal</keyword>
<evidence type="ECO:0000313" key="5">
    <source>
        <dbReference type="Proteomes" id="UP000053477"/>
    </source>
</evidence>
<dbReference type="OrthoDB" id="2556847at2759"/>
<organism evidence="4 5">
    <name type="scientific">Schizopora paradoxa</name>
    <dbReference type="NCBI Taxonomy" id="27342"/>
    <lineage>
        <taxon>Eukaryota</taxon>
        <taxon>Fungi</taxon>
        <taxon>Dikarya</taxon>
        <taxon>Basidiomycota</taxon>
        <taxon>Agaricomycotina</taxon>
        <taxon>Agaricomycetes</taxon>
        <taxon>Hymenochaetales</taxon>
        <taxon>Schizoporaceae</taxon>
        <taxon>Schizopora</taxon>
    </lineage>
</organism>
<dbReference type="AlphaFoldDB" id="A0A0H2S0Z1"/>
<evidence type="ECO:0000313" key="4">
    <source>
        <dbReference type="EMBL" id="KLO15398.1"/>
    </source>
</evidence>
<dbReference type="STRING" id="27342.A0A0H2S0Z1"/>
<reference evidence="4 5" key="1">
    <citation type="submission" date="2015-04" db="EMBL/GenBank/DDBJ databases">
        <title>Complete genome sequence of Schizopora paradoxa KUC8140, a cosmopolitan wood degrader in East Asia.</title>
        <authorList>
            <consortium name="DOE Joint Genome Institute"/>
            <person name="Min B."/>
            <person name="Park H."/>
            <person name="Jang Y."/>
            <person name="Kim J.-J."/>
            <person name="Kim K.H."/>
            <person name="Pangilinan J."/>
            <person name="Lipzen A."/>
            <person name="Riley R."/>
            <person name="Grigoriev I.V."/>
            <person name="Spatafora J.W."/>
            <person name="Choi I.-G."/>
        </authorList>
    </citation>
    <scope>NUCLEOTIDE SEQUENCE [LARGE SCALE GENOMIC DNA]</scope>
    <source>
        <strain evidence="4 5">KUC8140</strain>
    </source>
</reference>
<dbReference type="InParanoid" id="A0A0H2S0Z1"/>
<dbReference type="EMBL" id="KQ085930">
    <property type="protein sequence ID" value="KLO15398.1"/>
    <property type="molecule type" value="Genomic_DNA"/>
</dbReference>
<name>A0A0H2S0Z1_9AGAM</name>
<feature type="signal peptide" evidence="2">
    <location>
        <begin position="1"/>
        <end position="20"/>
    </location>
</feature>
<proteinExistence type="predicted"/>
<feature type="domain" description="GLTSCR protein conserved" evidence="3">
    <location>
        <begin position="21"/>
        <end position="128"/>
    </location>
</feature>
<dbReference type="InterPro" id="IPR015671">
    <property type="entry name" value="GSCR1_dom"/>
</dbReference>
<dbReference type="Pfam" id="PF15249">
    <property type="entry name" value="GLTSCR1"/>
    <property type="match status" value="1"/>
</dbReference>
<dbReference type="Proteomes" id="UP000053477">
    <property type="component" value="Unassembled WGS sequence"/>
</dbReference>
<accession>A0A0H2S0Z1</accession>
<feature type="region of interest" description="Disordered" evidence="1">
    <location>
        <begin position="152"/>
        <end position="171"/>
    </location>
</feature>
<protein>
    <recommendedName>
        <fullName evidence="3">GLTSCR protein conserved domain-containing protein</fullName>
    </recommendedName>
</protein>
<keyword evidence="5" id="KW-1185">Reference proteome</keyword>
<evidence type="ECO:0000256" key="1">
    <source>
        <dbReference type="SAM" id="MobiDB-lite"/>
    </source>
</evidence>
<gene>
    <name evidence="4" type="ORF">SCHPADRAFT_824730</name>
</gene>
<feature type="chain" id="PRO_5005201969" description="GLTSCR protein conserved domain-containing protein" evidence="2">
    <location>
        <begin position="21"/>
        <end position="341"/>
    </location>
</feature>